<dbReference type="AlphaFoldDB" id="A0A6A4GK07"/>
<protein>
    <submittedName>
        <fullName evidence="1">Uncharacterized protein</fullName>
    </submittedName>
</protein>
<organism evidence="1 2">
    <name type="scientific">Gymnopus androsaceus JB14</name>
    <dbReference type="NCBI Taxonomy" id="1447944"/>
    <lineage>
        <taxon>Eukaryota</taxon>
        <taxon>Fungi</taxon>
        <taxon>Dikarya</taxon>
        <taxon>Basidiomycota</taxon>
        <taxon>Agaricomycotina</taxon>
        <taxon>Agaricomycetes</taxon>
        <taxon>Agaricomycetidae</taxon>
        <taxon>Agaricales</taxon>
        <taxon>Marasmiineae</taxon>
        <taxon>Omphalotaceae</taxon>
        <taxon>Gymnopus</taxon>
    </lineage>
</organism>
<dbReference type="EMBL" id="ML769963">
    <property type="protein sequence ID" value="KAE9385615.1"/>
    <property type="molecule type" value="Genomic_DNA"/>
</dbReference>
<sequence length="333" mass="36350">MRRKGYPLWQPKPDDGVPLAYLREGVQIGDLGILNEFGGFDYIFNVCRPADDPINDGRVPEDFKPITGLKDQDTRKREDEYWPGTHVASRDVDIQRGFLPLSPSPLPNAPVEIGGGLSFGSRSSRGALLVLPEGATRRDHLNLSAFHSYATQYAKSWYAYINGPLGRQATNGSLYLVTGCDKARAWGVASFSGARPGDVLLEFVPVPSRVPDSTHPDYYFRLTNSASASSGSDCRFGNQSGCVFLRGFKIAIRTPKFTSLQLGVVVSSIMDLDSGNLVPNRKRAAIVLSSSRFLKFSLGKKKVVGSGIQESTPLGSSVDIQVFPSRHPVCTMF</sequence>
<accession>A0A6A4GK07</accession>
<proteinExistence type="predicted"/>
<dbReference type="OrthoDB" id="2662290at2759"/>
<evidence type="ECO:0000313" key="1">
    <source>
        <dbReference type="EMBL" id="KAE9385615.1"/>
    </source>
</evidence>
<dbReference type="Proteomes" id="UP000799118">
    <property type="component" value="Unassembled WGS sequence"/>
</dbReference>
<name>A0A6A4GK07_9AGAR</name>
<reference evidence="1" key="1">
    <citation type="journal article" date="2019" name="Environ. Microbiol.">
        <title>Fungal ecological strategies reflected in gene transcription - a case study of two litter decomposers.</title>
        <authorList>
            <person name="Barbi F."/>
            <person name="Kohler A."/>
            <person name="Barry K."/>
            <person name="Baskaran P."/>
            <person name="Daum C."/>
            <person name="Fauchery L."/>
            <person name="Ihrmark K."/>
            <person name="Kuo A."/>
            <person name="LaButti K."/>
            <person name="Lipzen A."/>
            <person name="Morin E."/>
            <person name="Grigoriev I.V."/>
            <person name="Henrissat B."/>
            <person name="Lindahl B."/>
            <person name="Martin F."/>
        </authorList>
    </citation>
    <scope>NUCLEOTIDE SEQUENCE</scope>
    <source>
        <strain evidence="1">JB14</strain>
    </source>
</reference>
<gene>
    <name evidence="1" type="ORF">BT96DRAFT_840509</name>
</gene>
<evidence type="ECO:0000313" key="2">
    <source>
        <dbReference type="Proteomes" id="UP000799118"/>
    </source>
</evidence>
<keyword evidence="2" id="KW-1185">Reference proteome</keyword>